<comment type="caution">
    <text evidence="5">The sequence shown here is derived from an EMBL/GenBank/DDBJ whole genome shotgun (WGS) entry which is preliminary data.</text>
</comment>
<evidence type="ECO:0000259" key="4">
    <source>
        <dbReference type="PROSITE" id="PS51063"/>
    </source>
</evidence>
<dbReference type="SUPFAM" id="SSF46785">
    <property type="entry name" value="Winged helix' DNA-binding domain"/>
    <property type="match status" value="1"/>
</dbReference>
<dbReference type="Pfam" id="PF13545">
    <property type="entry name" value="HTH_Crp_2"/>
    <property type="match status" value="1"/>
</dbReference>
<dbReference type="PROSITE" id="PS51063">
    <property type="entry name" value="HTH_CRP_2"/>
    <property type="match status" value="1"/>
</dbReference>
<keyword evidence="1" id="KW-0805">Transcription regulation</keyword>
<keyword evidence="3" id="KW-0804">Transcription</keyword>
<dbReference type="Gene3D" id="2.60.120.10">
    <property type="entry name" value="Jelly Rolls"/>
    <property type="match status" value="1"/>
</dbReference>
<organism evidence="5 6">
    <name type="scientific">Suipraeoptans intestinalis</name>
    <dbReference type="NCBI Taxonomy" id="2606628"/>
    <lineage>
        <taxon>Bacteria</taxon>
        <taxon>Bacillati</taxon>
        <taxon>Bacillota</taxon>
        <taxon>Clostridia</taxon>
        <taxon>Lachnospirales</taxon>
        <taxon>Lachnospiraceae</taxon>
        <taxon>Suipraeoptans</taxon>
    </lineage>
</organism>
<dbReference type="EMBL" id="VULY01000018">
    <property type="protein sequence ID" value="MSR93134.1"/>
    <property type="molecule type" value="Genomic_DNA"/>
</dbReference>
<feature type="domain" description="HTH crp-type" evidence="4">
    <location>
        <begin position="152"/>
        <end position="218"/>
    </location>
</feature>
<sequence>MEQPHIPTVLAEHLPFWKQLTEQQRSILISGTSCLSYSADATLHSTDSQCIGMLLVLSGSLRVYLLSEEGREITLYRIYQDEVCVLSASCVLKSITFDVFIDAVENCQVLQLTASSLNRIVKENIHAECFSYKMATERFSDVMWAMQQILFMSFDKRLAIFLLDESAMYQSDELSMTHQQIARLMGTAREVVTRMLHYFSSEGYVELSRGIVRLTDKPGLRKLL</sequence>
<dbReference type="Pfam" id="PF00027">
    <property type="entry name" value="cNMP_binding"/>
    <property type="match status" value="1"/>
</dbReference>
<dbReference type="SUPFAM" id="SSF51206">
    <property type="entry name" value="cAMP-binding domain-like"/>
    <property type="match status" value="1"/>
</dbReference>
<evidence type="ECO:0000313" key="5">
    <source>
        <dbReference type="EMBL" id="MSR93134.1"/>
    </source>
</evidence>
<gene>
    <name evidence="5" type="ORF">FYJ34_02260</name>
</gene>
<dbReference type="RefSeq" id="WP_154475907.1">
    <property type="nucleotide sequence ID" value="NZ_VULY01000018.1"/>
</dbReference>
<proteinExistence type="predicted"/>
<protein>
    <submittedName>
        <fullName evidence="5">Crp/Fnr family transcriptional regulator</fullName>
    </submittedName>
</protein>
<accession>A0A6N7URX7</accession>
<dbReference type="Proteomes" id="UP000434409">
    <property type="component" value="Unassembled WGS sequence"/>
</dbReference>
<dbReference type="Gene3D" id="1.10.10.10">
    <property type="entry name" value="Winged helix-like DNA-binding domain superfamily/Winged helix DNA-binding domain"/>
    <property type="match status" value="1"/>
</dbReference>
<dbReference type="AlphaFoldDB" id="A0A6N7URX7"/>
<dbReference type="InterPro" id="IPR036390">
    <property type="entry name" value="WH_DNA-bd_sf"/>
</dbReference>
<dbReference type="GO" id="GO:0003677">
    <property type="term" value="F:DNA binding"/>
    <property type="evidence" value="ECO:0007669"/>
    <property type="project" value="UniProtKB-KW"/>
</dbReference>
<dbReference type="SMART" id="SM00419">
    <property type="entry name" value="HTH_CRP"/>
    <property type="match status" value="1"/>
</dbReference>
<evidence type="ECO:0000256" key="3">
    <source>
        <dbReference type="ARBA" id="ARBA00023163"/>
    </source>
</evidence>
<dbReference type="InterPro" id="IPR012318">
    <property type="entry name" value="HTH_CRP"/>
</dbReference>
<name>A0A6N7URX7_9FIRM</name>
<evidence type="ECO:0000256" key="1">
    <source>
        <dbReference type="ARBA" id="ARBA00023015"/>
    </source>
</evidence>
<dbReference type="InterPro" id="IPR014710">
    <property type="entry name" value="RmlC-like_jellyroll"/>
</dbReference>
<dbReference type="InterPro" id="IPR036388">
    <property type="entry name" value="WH-like_DNA-bd_sf"/>
</dbReference>
<reference evidence="5 6" key="1">
    <citation type="submission" date="2019-08" db="EMBL/GenBank/DDBJ databases">
        <title>In-depth cultivation of the pig gut microbiome towards novel bacterial diversity and tailored functional studies.</title>
        <authorList>
            <person name="Wylensek D."/>
            <person name="Hitch T.C.A."/>
            <person name="Clavel T."/>
        </authorList>
    </citation>
    <scope>NUCLEOTIDE SEQUENCE [LARGE SCALE GENOMIC DNA]</scope>
    <source>
        <strain evidence="5 6">68-1-5</strain>
    </source>
</reference>
<dbReference type="InterPro" id="IPR000595">
    <property type="entry name" value="cNMP-bd_dom"/>
</dbReference>
<dbReference type="GO" id="GO:0006355">
    <property type="term" value="P:regulation of DNA-templated transcription"/>
    <property type="evidence" value="ECO:0007669"/>
    <property type="project" value="InterPro"/>
</dbReference>
<keyword evidence="2" id="KW-0238">DNA-binding</keyword>
<evidence type="ECO:0000313" key="6">
    <source>
        <dbReference type="Proteomes" id="UP000434409"/>
    </source>
</evidence>
<keyword evidence="6" id="KW-1185">Reference proteome</keyword>
<dbReference type="InterPro" id="IPR018490">
    <property type="entry name" value="cNMP-bd_dom_sf"/>
</dbReference>
<evidence type="ECO:0000256" key="2">
    <source>
        <dbReference type="ARBA" id="ARBA00023125"/>
    </source>
</evidence>